<comment type="caution">
    <text evidence="6">The sequence shown here is derived from an EMBL/GenBank/DDBJ whole genome shotgun (WGS) entry which is preliminary data.</text>
</comment>
<dbReference type="InterPro" id="IPR014757">
    <property type="entry name" value="Tscrpt_reg_IclR_C"/>
</dbReference>
<organism evidence="6 7">
    <name type="scientific">Propylenella binzhouense</name>
    <dbReference type="NCBI Taxonomy" id="2555902"/>
    <lineage>
        <taxon>Bacteria</taxon>
        <taxon>Pseudomonadati</taxon>
        <taxon>Pseudomonadota</taxon>
        <taxon>Alphaproteobacteria</taxon>
        <taxon>Hyphomicrobiales</taxon>
        <taxon>Propylenellaceae</taxon>
        <taxon>Propylenella</taxon>
    </lineage>
</organism>
<evidence type="ECO:0000256" key="3">
    <source>
        <dbReference type="ARBA" id="ARBA00023163"/>
    </source>
</evidence>
<dbReference type="Proteomes" id="UP000773614">
    <property type="component" value="Unassembled WGS sequence"/>
</dbReference>
<dbReference type="Pfam" id="PF09339">
    <property type="entry name" value="HTH_IclR"/>
    <property type="match status" value="1"/>
</dbReference>
<dbReference type="SMART" id="SM00346">
    <property type="entry name" value="HTH_ICLR"/>
    <property type="match status" value="1"/>
</dbReference>
<evidence type="ECO:0000259" key="4">
    <source>
        <dbReference type="PROSITE" id="PS51077"/>
    </source>
</evidence>
<accession>A0A964T513</accession>
<dbReference type="RefSeq" id="WP_161140933.1">
    <property type="nucleotide sequence ID" value="NZ_SPKJ01000042.1"/>
</dbReference>
<dbReference type="Gene3D" id="3.30.450.40">
    <property type="match status" value="1"/>
</dbReference>
<reference evidence="6" key="1">
    <citation type="submission" date="2019-03" db="EMBL/GenBank/DDBJ databases">
        <title>Afifella sp. nov., isolated from activated sludge.</title>
        <authorList>
            <person name="Li Q."/>
            <person name="Liu Y."/>
        </authorList>
    </citation>
    <scope>NUCLEOTIDE SEQUENCE</scope>
    <source>
        <strain evidence="6">L72</strain>
    </source>
</reference>
<dbReference type="InterPro" id="IPR005471">
    <property type="entry name" value="Tscrpt_reg_IclR_N"/>
</dbReference>
<proteinExistence type="predicted"/>
<dbReference type="InterPro" id="IPR036390">
    <property type="entry name" value="WH_DNA-bd_sf"/>
</dbReference>
<dbReference type="Gene3D" id="1.10.10.10">
    <property type="entry name" value="Winged helix-like DNA-binding domain superfamily/Winged helix DNA-binding domain"/>
    <property type="match status" value="1"/>
</dbReference>
<dbReference type="SUPFAM" id="SSF46785">
    <property type="entry name" value="Winged helix' DNA-binding domain"/>
    <property type="match status" value="1"/>
</dbReference>
<dbReference type="PANTHER" id="PTHR30136:SF8">
    <property type="entry name" value="TRANSCRIPTIONAL REGULATORY PROTEIN"/>
    <property type="match status" value="1"/>
</dbReference>
<evidence type="ECO:0000313" key="7">
    <source>
        <dbReference type="Proteomes" id="UP000773614"/>
    </source>
</evidence>
<evidence type="ECO:0000313" key="6">
    <source>
        <dbReference type="EMBL" id="MYZ48583.1"/>
    </source>
</evidence>
<dbReference type="InterPro" id="IPR029016">
    <property type="entry name" value="GAF-like_dom_sf"/>
</dbReference>
<name>A0A964T513_9HYPH</name>
<evidence type="ECO:0000259" key="5">
    <source>
        <dbReference type="PROSITE" id="PS51078"/>
    </source>
</evidence>
<gene>
    <name evidence="6" type="ORF">E4O86_12765</name>
</gene>
<dbReference type="PROSITE" id="PS51077">
    <property type="entry name" value="HTH_ICLR"/>
    <property type="match status" value="1"/>
</dbReference>
<dbReference type="AlphaFoldDB" id="A0A964T513"/>
<dbReference type="GO" id="GO:0003700">
    <property type="term" value="F:DNA-binding transcription factor activity"/>
    <property type="evidence" value="ECO:0007669"/>
    <property type="project" value="TreeGrafter"/>
</dbReference>
<evidence type="ECO:0000256" key="1">
    <source>
        <dbReference type="ARBA" id="ARBA00023015"/>
    </source>
</evidence>
<evidence type="ECO:0000256" key="2">
    <source>
        <dbReference type="ARBA" id="ARBA00023125"/>
    </source>
</evidence>
<keyword evidence="2" id="KW-0238">DNA-binding</keyword>
<dbReference type="InterPro" id="IPR036388">
    <property type="entry name" value="WH-like_DNA-bd_sf"/>
</dbReference>
<keyword evidence="1" id="KW-0805">Transcription regulation</keyword>
<dbReference type="InterPro" id="IPR050707">
    <property type="entry name" value="HTH_MetabolicPath_Reg"/>
</dbReference>
<dbReference type="PANTHER" id="PTHR30136">
    <property type="entry name" value="HELIX-TURN-HELIX TRANSCRIPTIONAL REGULATOR, ICLR FAMILY"/>
    <property type="match status" value="1"/>
</dbReference>
<dbReference type="SUPFAM" id="SSF55781">
    <property type="entry name" value="GAF domain-like"/>
    <property type="match status" value="1"/>
</dbReference>
<dbReference type="PROSITE" id="PS51078">
    <property type="entry name" value="ICLR_ED"/>
    <property type="match status" value="1"/>
</dbReference>
<keyword evidence="7" id="KW-1185">Reference proteome</keyword>
<dbReference type="GO" id="GO:0003677">
    <property type="term" value="F:DNA binding"/>
    <property type="evidence" value="ECO:0007669"/>
    <property type="project" value="UniProtKB-KW"/>
</dbReference>
<dbReference type="GO" id="GO:0045892">
    <property type="term" value="P:negative regulation of DNA-templated transcription"/>
    <property type="evidence" value="ECO:0007669"/>
    <property type="project" value="TreeGrafter"/>
</dbReference>
<dbReference type="Pfam" id="PF01614">
    <property type="entry name" value="IclR_C"/>
    <property type="match status" value="1"/>
</dbReference>
<feature type="domain" description="HTH iclR-type" evidence="4">
    <location>
        <begin position="16"/>
        <end position="77"/>
    </location>
</feature>
<keyword evidence="3" id="KW-0804">Transcription</keyword>
<sequence>MNGHGPPDDGAGAVERSTLRRSLDVLLAVAEAGEQATLPQIARTLDLPHATVHRIVRKLVAEDLVAQDPERGLAVGPAAFKLASRLGKAISFEQLARPNMRQLVAETGETVTLNRYLESDGRTVIAAIEESDRVLSFALEVGELKHLNAGASGKVVMAFLSPEQIDQVVARHGLPGSTPGTVTDRATLEDHLRAIRDRGFAVSHSERIAGAVGVAAPIFAEGGRIFGSLVVTTPEHRFLEENREPFSRAVRAHAEAISQLLGHAPPPAASSPHRHASENA</sequence>
<feature type="domain" description="IclR-ED" evidence="5">
    <location>
        <begin position="78"/>
        <end position="263"/>
    </location>
</feature>
<dbReference type="OrthoDB" id="31778at2"/>
<dbReference type="EMBL" id="SPKJ01000042">
    <property type="protein sequence ID" value="MYZ48583.1"/>
    <property type="molecule type" value="Genomic_DNA"/>
</dbReference>
<protein>
    <submittedName>
        <fullName evidence="6">IclR family transcriptional regulator</fullName>
    </submittedName>
</protein>